<dbReference type="AlphaFoldDB" id="A0A382F7L9"/>
<dbReference type="PANTHER" id="PTHR11601:SF34">
    <property type="entry name" value="CYSTEINE DESULFURASE"/>
    <property type="match status" value="1"/>
</dbReference>
<dbReference type="PIRSF" id="PIRSF005572">
    <property type="entry name" value="NifS"/>
    <property type="match status" value="1"/>
</dbReference>
<evidence type="ECO:0000256" key="7">
    <source>
        <dbReference type="ARBA" id="ARBA00023004"/>
    </source>
</evidence>
<dbReference type="Gene3D" id="3.40.640.10">
    <property type="entry name" value="Type I PLP-dependent aspartate aminotransferase-like (Major domain)"/>
    <property type="match status" value="1"/>
</dbReference>
<evidence type="ECO:0000313" key="10">
    <source>
        <dbReference type="EMBL" id="SVB58632.1"/>
    </source>
</evidence>
<reference evidence="10" key="1">
    <citation type="submission" date="2018-05" db="EMBL/GenBank/DDBJ databases">
        <authorList>
            <person name="Lanie J.A."/>
            <person name="Ng W.-L."/>
            <person name="Kazmierczak K.M."/>
            <person name="Andrzejewski T.M."/>
            <person name="Davidsen T.M."/>
            <person name="Wayne K.J."/>
            <person name="Tettelin H."/>
            <person name="Glass J.I."/>
            <person name="Rusch D."/>
            <person name="Podicherti R."/>
            <person name="Tsui H.-C.T."/>
            <person name="Winkler M.E."/>
        </authorList>
    </citation>
    <scope>NUCLEOTIDE SEQUENCE</scope>
</reference>
<evidence type="ECO:0000256" key="1">
    <source>
        <dbReference type="ARBA" id="ARBA00001933"/>
    </source>
</evidence>
<keyword evidence="5" id="KW-0479">Metal-binding</keyword>
<sequence>CRNFDTAKSTLMLYFDHSATTPIHPDVLNFMNSIQVKVYGNPSSIHEQGRKAKAIIEKARSQVARAIGTKSNQIIFTGGGSEANNQILWSILNWNKKHIIASEIEHPAITKVLEKLVYFDIDSNLASVDQFGQISVKNLQALMREDTGLITVMLANNEVGTIQPIRKIVQLAHEKDILVHTDAVQCLGKMPINVKVLGVDFLSLSAHKFYGPKGIGILYFKNKASLASFIIGGGQESGLRAGTENIASIAGMGLAAELATTRLEKHIQNLEEFETQFKTGLMSFFPKAIINGDEKNKLPGLVSVSFPGYRSDILLAKLDRANLAVSSGSACGAGEVKPSSVLYAMGLNDETNISTLRFSFGASNTIEQIDLLLAELNTILSD</sequence>
<dbReference type="InterPro" id="IPR016454">
    <property type="entry name" value="Cysteine_dSase"/>
</dbReference>
<evidence type="ECO:0000256" key="8">
    <source>
        <dbReference type="ARBA" id="ARBA00023014"/>
    </source>
</evidence>
<proteinExistence type="inferred from homology"/>
<dbReference type="GO" id="GO:0051536">
    <property type="term" value="F:iron-sulfur cluster binding"/>
    <property type="evidence" value="ECO:0007669"/>
    <property type="project" value="UniProtKB-KW"/>
</dbReference>
<dbReference type="GO" id="GO:0046872">
    <property type="term" value="F:metal ion binding"/>
    <property type="evidence" value="ECO:0007669"/>
    <property type="project" value="UniProtKB-KW"/>
</dbReference>
<evidence type="ECO:0000259" key="9">
    <source>
        <dbReference type="Pfam" id="PF00266"/>
    </source>
</evidence>
<name>A0A382F7L9_9ZZZZ</name>
<dbReference type="EMBL" id="UINC01048280">
    <property type="protein sequence ID" value="SVB58632.1"/>
    <property type="molecule type" value="Genomic_DNA"/>
</dbReference>
<dbReference type="Gene3D" id="1.10.260.50">
    <property type="match status" value="1"/>
</dbReference>
<comment type="cofactor">
    <cofactor evidence="1">
        <name>pyridoxal 5'-phosphate</name>
        <dbReference type="ChEBI" id="CHEBI:597326"/>
    </cofactor>
</comment>
<evidence type="ECO:0000256" key="6">
    <source>
        <dbReference type="ARBA" id="ARBA00022898"/>
    </source>
</evidence>
<dbReference type="InterPro" id="IPR000192">
    <property type="entry name" value="Aminotrans_V_dom"/>
</dbReference>
<comment type="similarity">
    <text evidence="2">Belongs to the class-V pyridoxal-phosphate-dependent aminotransferase family. NifS/IscS subfamily.</text>
</comment>
<gene>
    <name evidence="10" type="ORF">METZ01_LOCUS211486</name>
</gene>
<evidence type="ECO:0000256" key="5">
    <source>
        <dbReference type="ARBA" id="ARBA00022723"/>
    </source>
</evidence>
<dbReference type="InterPro" id="IPR015424">
    <property type="entry name" value="PyrdxlP-dep_Trfase"/>
</dbReference>
<organism evidence="10">
    <name type="scientific">marine metagenome</name>
    <dbReference type="NCBI Taxonomy" id="408172"/>
    <lineage>
        <taxon>unclassified sequences</taxon>
        <taxon>metagenomes</taxon>
        <taxon>ecological metagenomes</taxon>
    </lineage>
</organism>
<keyword evidence="8" id="KW-0411">Iron-sulfur</keyword>
<evidence type="ECO:0000256" key="3">
    <source>
        <dbReference type="ARBA" id="ARBA00012239"/>
    </source>
</evidence>
<keyword evidence="4" id="KW-0808">Transferase</keyword>
<evidence type="ECO:0000256" key="4">
    <source>
        <dbReference type="ARBA" id="ARBA00022679"/>
    </source>
</evidence>
<dbReference type="InterPro" id="IPR020578">
    <property type="entry name" value="Aminotrans_V_PyrdxlP_BS"/>
</dbReference>
<dbReference type="GO" id="GO:0031071">
    <property type="term" value="F:cysteine desulfurase activity"/>
    <property type="evidence" value="ECO:0007669"/>
    <property type="project" value="UniProtKB-EC"/>
</dbReference>
<keyword evidence="6" id="KW-0663">Pyridoxal phosphate</keyword>
<accession>A0A382F7L9</accession>
<evidence type="ECO:0000256" key="2">
    <source>
        <dbReference type="ARBA" id="ARBA00006490"/>
    </source>
</evidence>
<dbReference type="Pfam" id="PF00266">
    <property type="entry name" value="Aminotran_5"/>
    <property type="match status" value="1"/>
</dbReference>
<dbReference type="Gene3D" id="3.90.1150.10">
    <property type="entry name" value="Aspartate Aminotransferase, domain 1"/>
    <property type="match status" value="1"/>
</dbReference>
<dbReference type="InterPro" id="IPR015421">
    <property type="entry name" value="PyrdxlP-dep_Trfase_major"/>
</dbReference>
<protein>
    <recommendedName>
        <fullName evidence="3">cysteine desulfurase</fullName>
        <ecNumber evidence="3">2.8.1.7</ecNumber>
    </recommendedName>
</protein>
<feature type="domain" description="Aminotransferase class V" evidence="9">
    <location>
        <begin position="14"/>
        <end position="372"/>
    </location>
</feature>
<keyword evidence="7" id="KW-0408">Iron</keyword>
<dbReference type="EC" id="2.8.1.7" evidence="3"/>
<dbReference type="SUPFAM" id="SSF53383">
    <property type="entry name" value="PLP-dependent transferases"/>
    <property type="match status" value="1"/>
</dbReference>
<feature type="non-terminal residue" evidence="10">
    <location>
        <position position="1"/>
    </location>
</feature>
<dbReference type="PROSITE" id="PS00595">
    <property type="entry name" value="AA_TRANSFER_CLASS_5"/>
    <property type="match status" value="1"/>
</dbReference>
<dbReference type="PANTHER" id="PTHR11601">
    <property type="entry name" value="CYSTEINE DESULFURYLASE FAMILY MEMBER"/>
    <property type="match status" value="1"/>
</dbReference>
<dbReference type="InterPro" id="IPR015422">
    <property type="entry name" value="PyrdxlP-dep_Trfase_small"/>
</dbReference>